<dbReference type="AlphaFoldDB" id="A0A0A9F4Q9"/>
<dbReference type="EMBL" id="GBRH01191712">
    <property type="protein sequence ID" value="JAE06184.1"/>
    <property type="molecule type" value="Transcribed_RNA"/>
</dbReference>
<sequence length="32" mass="3918">MQIHLKILRILAKLNMYNRETEFCRKQLTQIA</sequence>
<organism evidence="1">
    <name type="scientific">Arundo donax</name>
    <name type="common">Giant reed</name>
    <name type="synonym">Donax arundinaceus</name>
    <dbReference type="NCBI Taxonomy" id="35708"/>
    <lineage>
        <taxon>Eukaryota</taxon>
        <taxon>Viridiplantae</taxon>
        <taxon>Streptophyta</taxon>
        <taxon>Embryophyta</taxon>
        <taxon>Tracheophyta</taxon>
        <taxon>Spermatophyta</taxon>
        <taxon>Magnoliopsida</taxon>
        <taxon>Liliopsida</taxon>
        <taxon>Poales</taxon>
        <taxon>Poaceae</taxon>
        <taxon>PACMAD clade</taxon>
        <taxon>Arundinoideae</taxon>
        <taxon>Arundineae</taxon>
        <taxon>Arundo</taxon>
    </lineage>
</organism>
<protein>
    <submittedName>
        <fullName evidence="1">Uncharacterized protein</fullName>
    </submittedName>
</protein>
<proteinExistence type="predicted"/>
<accession>A0A0A9F4Q9</accession>
<reference evidence="1" key="2">
    <citation type="journal article" date="2015" name="Data Brief">
        <title>Shoot transcriptome of the giant reed, Arundo donax.</title>
        <authorList>
            <person name="Barrero R.A."/>
            <person name="Guerrero F.D."/>
            <person name="Moolhuijzen P."/>
            <person name="Goolsby J.A."/>
            <person name="Tidwell J."/>
            <person name="Bellgard S.E."/>
            <person name="Bellgard M.I."/>
        </authorList>
    </citation>
    <scope>NUCLEOTIDE SEQUENCE</scope>
    <source>
        <tissue evidence="1">Shoot tissue taken approximately 20 cm above the soil surface</tissue>
    </source>
</reference>
<name>A0A0A9F4Q9_ARUDO</name>
<evidence type="ECO:0000313" key="1">
    <source>
        <dbReference type="EMBL" id="JAE06184.1"/>
    </source>
</evidence>
<reference evidence="1" key="1">
    <citation type="submission" date="2014-09" db="EMBL/GenBank/DDBJ databases">
        <authorList>
            <person name="Magalhaes I.L.F."/>
            <person name="Oliveira U."/>
            <person name="Santos F.R."/>
            <person name="Vidigal T.H.D.A."/>
            <person name="Brescovit A.D."/>
            <person name="Santos A.J."/>
        </authorList>
    </citation>
    <scope>NUCLEOTIDE SEQUENCE</scope>
    <source>
        <tissue evidence="1">Shoot tissue taken approximately 20 cm above the soil surface</tissue>
    </source>
</reference>